<accession>A0A371IMP2</accession>
<comment type="caution">
    <text evidence="1">The sequence shown here is derived from an EMBL/GenBank/DDBJ whole genome shotgun (WGS) entry which is preliminary data.</text>
</comment>
<dbReference type="NCBIfam" id="TIGR04076">
    <property type="entry name" value="TIGR04076 family protein"/>
    <property type="match status" value="1"/>
</dbReference>
<sequence length="104" mass="11857">MKKVKITVMKRAVHKDLIDLYENPISNPCDMQIGAEFFSNGYEKPVELCESAWENLSKYVFALSSGGQDFFDGWMKEPKSAMISCNDGFRPVSFLLEIMNGDLY</sequence>
<dbReference type="RefSeq" id="WP_068912511.1">
    <property type="nucleotide sequence ID" value="NZ_MBEW02000004.1"/>
</dbReference>
<dbReference type="EMBL" id="MBEW02000004">
    <property type="protein sequence ID" value="RDY21741.1"/>
    <property type="molecule type" value="Genomic_DNA"/>
</dbReference>
<gene>
    <name evidence="1" type="ORF">BBG48_002630</name>
</gene>
<evidence type="ECO:0000313" key="1">
    <source>
        <dbReference type="EMBL" id="RDY21741.1"/>
    </source>
</evidence>
<reference evidence="1 2" key="1">
    <citation type="journal article" date="2016" name="Genome Announc.">
        <title>Draft Genome Sequence of Criibacterium bergeronii gen. nov., sp. nov., Strain CCRI-22567T, Isolated from a Vaginal Sample from a Woman with Bacterial Vaginosis.</title>
        <authorList>
            <person name="Maheux A.F."/>
            <person name="Berube E."/>
            <person name="Boudreau D.K."/>
            <person name="Raymond F."/>
            <person name="Corbeil J."/>
            <person name="Roy P.H."/>
            <person name="Boissinot M."/>
            <person name="Omar R.F."/>
        </authorList>
    </citation>
    <scope>NUCLEOTIDE SEQUENCE [LARGE SCALE GENOMIC DNA]</scope>
    <source>
        <strain evidence="1 2">CCRI-22567</strain>
    </source>
</reference>
<dbReference type="AlphaFoldDB" id="A0A371IMP2"/>
<dbReference type="Proteomes" id="UP000093352">
    <property type="component" value="Unassembled WGS sequence"/>
</dbReference>
<keyword evidence="2" id="KW-1185">Reference proteome</keyword>
<evidence type="ECO:0000313" key="2">
    <source>
        <dbReference type="Proteomes" id="UP000093352"/>
    </source>
</evidence>
<dbReference type="InterPro" id="IPR023811">
    <property type="entry name" value="CHP04076"/>
</dbReference>
<name>A0A371IMP2_9FIRM</name>
<proteinExistence type="predicted"/>
<organism evidence="1 2">
    <name type="scientific">Criibacterium bergeronii</name>
    <dbReference type="NCBI Taxonomy" id="1871336"/>
    <lineage>
        <taxon>Bacteria</taxon>
        <taxon>Bacillati</taxon>
        <taxon>Bacillota</taxon>
        <taxon>Clostridia</taxon>
        <taxon>Peptostreptococcales</taxon>
        <taxon>Filifactoraceae</taxon>
        <taxon>Criibacterium</taxon>
    </lineage>
</organism>
<protein>
    <submittedName>
        <fullName evidence="1">TIGR04076 family protein</fullName>
    </submittedName>
</protein>